<sequence>MDYNAWYEDGMTPQEYVSSMTKYQEDVVNIYDEFEVPSDDAFFKKLYEQDLRVLVITEDWCGDAMLNVPILLKLAEAGNMGVRFLLRDDNPSLMEKHLTNGAKSIPIMIFINNEGEQVAVWGPRSEKMQEIVDHGRNNLPSKDDPTFKEKEKQMILFLTKGFRENHEYWKDVYTSMAKRLKSVID</sequence>
<accession>A0A0A5GNZ1</accession>
<dbReference type="AlphaFoldDB" id="A0A0A5GNZ1"/>
<dbReference type="OrthoDB" id="6120799at2"/>
<proteinExistence type="predicted"/>
<dbReference type="STRING" id="1385510.GCA_000425205_01517"/>
<organism evidence="1 2">
    <name type="scientific">Pontibacillus halophilus JSM 076056 = DSM 19796</name>
    <dbReference type="NCBI Taxonomy" id="1385510"/>
    <lineage>
        <taxon>Bacteria</taxon>
        <taxon>Bacillati</taxon>
        <taxon>Bacillota</taxon>
        <taxon>Bacilli</taxon>
        <taxon>Bacillales</taxon>
        <taxon>Bacillaceae</taxon>
        <taxon>Pontibacillus</taxon>
    </lineage>
</organism>
<evidence type="ECO:0000313" key="2">
    <source>
        <dbReference type="Proteomes" id="UP000030528"/>
    </source>
</evidence>
<dbReference type="SUPFAM" id="SSF52833">
    <property type="entry name" value="Thioredoxin-like"/>
    <property type="match status" value="1"/>
</dbReference>
<gene>
    <name evidence="1" type="ORF">N781_13420</name>
</gene>
<dbReference type="Pfam" id="PF14595">
    <property type="entry name" value="Thioredoxin_9"/>
    <property type="match status" value="1"/>
</dbReference>
<dbReference type="RefSeq" id="WP_026799955.1">
    <property type="nucleotide sequence ID" value="NZ_AULI01000006.1"/>
</dbReference>
<name>A0A0A5GNZ1_9BACI</name>
<comment type="caution">
    <text evidence="1">The sequence shown here is derived from an EMBL/GenBank/DDBJ whole genome shotgun (WGS) entry which is preliminary data.</text>
</comment>
<evidence type="ECO:0000313" key="1">
    <source>
        <dbReference type="EMBL" id="KGX92885.1"/>
    </source>
</evidence>
<dbReference type="Proteomes" id="UP000030528">
    <property type="component" value="Unassembled WGS sequence"/>
</dbReference>
<protein>
    <submittedName>
        <fullName evidence="1">Thioredoxin</fullName>
    </submittedName>
</protein>
<dbReference type="EMBL" id="AVPE01000004">
    <property type="protein sequence ID" value="KGX92885.1"/>
    <property type="molecule type" value="Genomic_DNA"/>
</dbReference>
<keyword evidence="2" id="KW-1185">Reference proteome</keyword>
<dbReference type="Gene3D" id="3.40.30.10">
    <property type="entry name" value="Glutaredoxin"/>
    <property type="match status" value="1"/>
</dbReference>
<dbReference type="InterPro" id="IPR036249">
    <property type="entry name" value="Thioredoxin-like_sf"/>
</dbReference>
<reference evidence="1 2" key="1">
    <citation type="submission" date="2013-08" db="EMBL/GenBank/DDBJ databases">
        <authorList>
            <person name="Huang J."/>
            <person name="Wang G."/>
        </authorList>
    </citation>
    <scope>NUCLEOTIDE SEQUENCE [LARGE SCALE GENOMIC DNA]</scope>
    <source>
        <strain evidence="1 2">JSM 076056</strain>
    </source>
</reference>
<dbReference type="eggNOG" id="COG0526">
    <property type="taxonomic scope" value="Bacteria"/>
</dbReference>